<accession>A0A1H3W1G6</accession>
<evidence type="ECO:0000313" key="7">
    <source>
        <dbReference type="EMBL" id="SDZ80820.1"/>
    </source>
</evidence>
<comment type="similarity">
    <text evidence="1">Belongs to the sulfatase family.</text>
</comment>
<evidence type="ECO:0000256" key="2">
    <source>
        <dbReference type="ARBA" id="ARBA00022723"/>
    </source>
</evidence>
<dbReference type="InterPro" id="IPR000917">
    <property type="entry name" value="Sulfatase_N"/>
</dbReference>
<keyword evidence="2" id="KW-0479">Metal-binding</keyword>
<feature type="signal peptide" evidence="5">
    <location>
        <begin position="1"/>
        <end position="29"/>
    </location>
</feature>
<gene>
    <name evidence="7" type="ORF">SAMN05192529_10248</name>
</gene>
<dbReference type="GO" id="GO:0046872">
    <property type="term" value="F:metal ion binding"/>
    <property type="evidence" value="ECO:0007669"/>
    <property type="project" value="UniProtKB-KW"/>
</dbReference>
<dbReference type="InterPro" id="IPR024607">
    <property type="entry name" value="Sulfatase_CS"/>
</dbReference>
<dbReference type="InterPro" id="IPR017850">
    <property type="entry name" value="Alkaline_phosphatase_core_sf"/>
</dbReference>
<evidence type="ECO:0000313" key="8">
    <source>
        <dbReference type="Proteomes" id="UP000199041"/>
    </source>
</evidence>
<feature type="chain" id="PRO_5011484960" evidence="5">
    <location>
        <begin position="30"/>
        <end position="511"/>
    </location>
</feature>
<organism evidence="7 8">
    <name type="scientific">Arachidicoccus rhizosphaerae</name>
    <dbReference type="NCBI Taxonomy" id="551991"/>
    <lineage>
        <taxon>Bacteria</taxon>
        <taxon>Pseudomonadati</taxon>
        <taxon>Bacteroidota</taxon>
        <taxon>Chitinophagia</taxon>
        <taxon>Chitinophagales</taxon>
        <taxon>Chitinophagaceae</taxon>
        <taxon>Arachidicoccus</taxon>
    </lineage>
</organism>
<reference evidence="7 8" key="1">
    <citation type="submission" date="2016-10" db="EMBL/GenBank/DDBJ databases">
        <authorList>
            <person name="de Groot N.N."/>
        </authorList>
    </citation>
    <scope>NUCLEOTIDE SEQUENCE [LARGE SCALE GENOMIC DNA]</scope>
    <source>
        <strain evidence="7 8">Vu-144</strain>
    </source>
</reference>
<protein>
    <submittedName>
        <fullName evidence="7">Arylsulfatase A</fullName>
    </submittedName>
</protein>
<dbReference type="EMBL" id="FNQY01000002">
    <property type="protein sequence ID" value="SDZ80820.1"/>
    <property type="molecule type" value="Genomic_DNA"/>
</dbReference>
<keyword evidence="3" id="KW-0378">Hydrolase</keyword>
<feature type="domain" description="Sulfatase N-terminal" evidence="6">
    <location>
        <begin position="35"/>
        <end position="393"/>
    </location>
</feature>
<dbReference type="STRING" id="551991.SAMN05192529_10248"/>
<keyword evidence="5" id="KW-0732">Signal</keyword>
<dbReference type="Proteomes" id="UP000199041">
    <property type="component" value="Unassembled WGS sequence"/>
</dbReference>
<dbReference type="PROSITE" id="PS00523">
    <property type="entry name" value="SULFATASE_1"/>
    <property type="match status" value="1"/>
</dbReference>
<evidence type="ECO:0000256" key="3">
    <source>
        <dbReference type="ARBA" id="ARBA00022801"/>
    </source>
</evidence>
<dbReference type="SUPFAM" id="SSF53649">
    <property type="entry name" value="Alkaline phosphatase-like"/>
    <property type="match status" value="1"/>
</dbReference>
<dbReference type="GO" id="GO:0004065">
    <property type="term" value="F:arylsulfatase activity"/>
    <property type="evidence" value="ECO:0007669"/>
    <property type="project" value="TreeGrafter"/>
</dbReference>
<evidence type="ECO:0000256" key="5">
    <source>
        <dbReference type="SAM" id="SignalP"/>
    </source>
</evidence>
<keyword evidence="8" id="KW-1185">Reference proteome</keyword>
<name>A0A1H3W1G6_9BACT</name>
<evidence type="ECO:0000256" key="1">
    <source>
        <dbReference type="ARBA" id="ARBA00008779"/>
    </source>
</evidence>
<dbReference type="PANTHER" id="PTHR42693:SF53">
    <property type="entry name" value="ENDO-4-O-SULFATASE"/>
    <property type="match status" value="1"/>
</dbReference>
<sequence>MTKKGFSKTCLLLATILLALTGITPGLQAQVARRPNIIFIMADDLGYGSLGCYGQTKIKTPNIDRLAASGLKFTQYYADPICSPSRCGLLTGKDMAHAYIRDNYEIGGFDFTDAGERGQMPLPDNTVTFPGLLRQGGYTTALIGKWGLGGPNTSGVPTRQGFNYFFGYLGQRQAHNYYPTHLWRNDQKVMLGNTYFSPHQSFAKGADPNDIKNYARYSGRVYSCDTMAADVLRFIREHTSRPFFLEFSPTIPHVALQVTQKALERYEGQFDDQPMPNTGYLPSFRPRQTYAAMISLLDDYVGQIVATLKEQGLLDNTLIIFTSDNGAPDGEGGTPARYFEANGPWRGYKGDVFEGGIRVPLIACWPGVIQAGSQTDHPTTIWDMFATFCDLSGTKIPENSFAGRVETQGISIAPLLTGKGQQSTHAYLYWELASRHNGEQAVRLGDWKGIRLNAKEDPSGPVLLYNLKTDPAEKIDQAAAHPDIVQKIEQLMKKRTLSHLNEWNFEYKTPG</sequence>
<dbReference type="InterPro" id="IPR050738">
    <property type="entry name" value="Sulfatase"/>
</dbReference>
<dbReference type="Gene3D" id="3.40.720.10">
    <property type="entry name" value="Alkaline Phosphatase, subunit A"/>
    <property type="match status" value="1"/>
</dbReference>
<dbReference type="AlphaFoldDB" id="A0A1H3W1G6"/>
<evidence type="ECO:0000256" key="4">
    <source>
        <dbReference type="ARBA" id="ARBA00022837"/>
    </source>
</evidence>
<dbReference type="CDD" id="cd16145">
    <property type="entry name" value="ARS_like"/>
    <property type="match status" value="1"/>
</dbReference>
<dbReference type="PANTHER" id="PTHR42693">
    <property type="entry name" value="ARYLSULFATASE FAMILY MEMBER"/>
    <property type="match status" value="1"/>
</dbReference>
<dbReference type="Pfam" id="PF00884">
    <property type="entry name" value="Sulfatase"/>
    <property type="match status" value="1"/>
</dbReference>
<evidence type="ECO:0000259" key="6">
    <source>
        <dbReference type="Pfam" id="PF00884"/>
    </source>
</evidence>
<keyword evidence="4" id="KW-0106">Calcium</keyword>
<proteinExistence type="inferred from homology"/>
<dbReference type="Gene3D" id="3.30.1120.10">
    <property type="match status" value="1"/>
</dbReference>